<evidence type="ECO:0000313" key="6">
    <source>
        <dbReference type="Proteomes" id="UP001172083"/>
    </source>
</evidence>
<dbReference type="PANTHER" id="PTHR30404:SF0">
    <property type="entry name" value="N-ACETYLMURAMOYL-L-ALANINE AMIDASE AMIC"/>
    <property type="match status" value="1"/>
</dbReference>
<keyword evidence="6" id="KW-1185">Reference proteome</keyword>
<comment type="caution">
    <text evidence="5">The sequence shown here is derived from an EMBL/GenBank/DDBJ whole genome shotgun (WGS) entry which is preliminary data.</text>
</comment>
<evidence type="ECO:0000256" key="2">
    <source>
        <dbReference type="ARBA" id="ARBA00011901"/>
    </source>
</evidence>
<dbReference type="Proteomes" id="UP001172083">
    <property type="component" value="Unassembled WGS sequence"/>
</dbReference>
<dbReference type="CDD" id="cd02696">
    <property type="entry name" value="MurNAc-LAA"/>
    <property type="match status" value="1"/>
</dbReference>
<reference evidence="5" key="1">
    <citation type="submission" date="2023-06" db="EMBL/GenBank/DDBJ databases">
        <title>Genomic of Agaribacillus aureum.</title>
        <authorList>
            <person name="Wang G."/>
        </authorList>
    </citation>
    <scope>NUCLEOTIDE SEQUENCE</scope>
    <source>
        <strain evidence="5">BMA12</strain>
    </source>
</reference>
<dbReference type="InterPro" id="IPR002508">
    <property type="entry name" value="MurNAc-LAA_cat"/>
</dbReference>
<evidence type="ECO:0000313" key="5">
    <source>
        <dbReference type="EMBL" id="MDN5214610.1"/>
    </source>
</evidence>
<dbReference type="SUPFAM" id="SSF53187">
    <property type="entry name" value="Zn-dependent exopeptidases"/>
    <property type="match status" value="1"/>
</dbReference>
<name>A0ABT8LCY0_9BACT</name>
<gene>
    <name evidence="5" type="ORF">QQ020_21195</name>
</gene>
<keyword evidence="3 5" id="KW-0378">Hydrolase</keyword>
<dbReference type="Pfam" id="PF01520">
    <property type="entry name" value="Amidase_3"/>
    <property type="match status" value="1"/>
</dbReference>
<dbReference type="Gene3D" id="3.40.630.40">
    <property type="entry name" value="Zn-dependent exopeptidases"/>
    <property type="match status" value="1"/>
</dbReference>
<dbReference type="PANTHER" id="PTHR30404">
    <property type="entry name" value="N-ACETYLMURAMOYL-L-ALANINE AMIDASE"/>
    <property type="match status" value="1"/>
</dbReference>
<protein>
    <recommendedName>
        <fullName evidence="2">N-acetylmuramoyl-L-alanine amidase</fullName>
        <ecNumber evidence="2">3.5.1.28</ecNumber>
    </recommendedName>
</protein>
<accession>A0ABT8LCY0</accession>
<evidence type="ECO:0000256" key="1">
    <source>
        <dbReference type="ARBA" id="ARBA00001561"/>
    </source>
</evidence>
<evidence type="ECO:0000256" key="3">
    <source>
        <dbReference type="ARBA" id="ARBA00022801"/>
    </source>
</evidence>
<dbReference type="InterPro" id="IPR050695">
    <property type="entry name" value="N-acetylmuramoyl_amidase_3"/>
</dbReference>
<proteinExistence type="predicted"/>
<organism evidence="5 6">
    <name type="scientific">Agaribacillus aureus</name>
    <dbReference type="NCBI Taxonomy" id="3051825"/>
    <lineage>
        <taxon>Bacteria</taxon>
        <taxon>Pseudomonadati</taxon>
        <taxon>Bacteroidota</taxon>
        <taxon>Cytophagia</taxon>
        <taxon>Cytophagales</taxon>
        <taxon>Splendidivirgaceae</taxon>
        <taxon>Agaribacillus</taxon>
    </lineage>
</organism>
<feature type="domain" description="MurNAc-LAA" evidence="4">
    <location>
        <begin position="92"/>
        <end position="249"/>
    </location>
</feature>
<dbReference type="RefSeq" id="WP_346759949.1">
    <property type="nucleotide sequence ID" value="NZ_JAUJEB010000005.1"/>
</dbReference>
<dbReference type="SMART" id="SM00646">
    <property type="entry name" value="Ami_3"/>
    <property type="match status" value="1"/>
</dbReference>
<dbReference type="EC" id="3.5.1.28" evidence="2"/>
<sequence>MKKSVINLGILFILVICSGQLLAQTSYKLKTIVIDAGHGGKDPGCSGKFSKEKHVALAVSLELGRIIKENLPGVKVIYTRKTDTFIELHERANIANKNNADLFISIHCNAGPHYFRGSETYAMGLHKTRGNLDVAIRENESILQEENYLDNYEGFDPSSTEGYILFSLMQNAYLANSLNIANKIELQFKNRINRHSRGVKQAGFLVLWKTSMPSILVELGFLTNEKEEIFLNNKKNQVYLASGIYRAIKVYKQELEQIGQE</sequence>
<evidence type="ECO:0000259" key="4">
    <source>
        <dbReference type="SMART" id="SM00646"/>
    </source>
</evidence>
<dbReference type="EMBL" id="JAUJEB010000005">
    <property type="protein sequence ID" value="MDN5214610.1"/>
    <property type="molecule type" value="Genomic_DNA"/>
</dbReference>
<comment type="catalytic activity">
    <reaction evidence="1">
        <text>Hydrolyzes the link between N-acetylmuramoyl residues and L-amino acid residues in certain cell-wall glycopeptides.</text>
        <dbReference type="EC" id="3.5.1.28"/>
    </reaction>
</comment>
<dbReference type="GO" id="GO:0008745">
    <property type="term" value="F:N-acetylmuramoyl-L-alanine amidase activity"/>
    <property type="evidence" value="ECO:0007669"/>
    <property type="project" value="UniProtKB-EC"/>
</dbReference>